<dbReference type="Pfam" id="PF01541">
    <property type="entry name" value="GIY-YIG"/>
    <property type="match status" value="1"/>
</dbReference>
<gene>
    <name evidence="3" type="ORF">BTO11_14460</name>
</gene>
<evidence type="ECO:0000256" key="1">
    <source>
        <dbReference type="ARBA" id="ARBA00007435"/>
    </source>
</evidence>
<dbReference type="EMBL" id="MSCH01000003">
    <property type="protein sequence ID" value="PQJ54733.1"/>
    <property type="molecule type" value="Genomic_DNA"/>
</dbReference>
<comment type="similarity">
    <text evidence="1">Belongs to the UPF0213 family.</text>
</comment>
<name>A0A2S7UXS7_9GAMM</name>
<dbReference type="PROSITE" id="PS50164">
    <property type="entry name" value="GIY_YIG"/>
    <property type="match status" value="1"/>
</dbReference>
<dbReference type="AlphaFoldDB" id="A0A2S7UXS7"/>
<accession>A0A2S7UXS7</accession>
<dbReference type="RefSeq" id="WP_105053256.1">
    <property type="nucleotide sequence ID" value="NZ_BMYG01000001.1"/>
</dbReference>
<dbReference type="SUPFAM" id="SSF82771">
    <property type="entry name" value="GIY-YIG endonuclease"/>
    <property type="match status" value="1"/>
</dbReference>
<evidence type="ECO:0000313" key="3">
    <source>
        <dbReference type="EMBL" id="PQJ54733.1"/>
    </source>
</evidence>
<dbReference type="InterPro" id="IPR050190">
    <property type="entry name" value="UPF0213_domain"/>
</dbReference>
<reference evidence="3 4" key="1">
    <citation type="submission" date="2016-12" db="EMBL/GenBank/DDBJ databases">
        <title>Diversity of luminous bacteria.</title>
        <authorList>
            <person name="Yoshizawa S."/>
            <person name="Kogure K."/>
        </authorList>
    </citation>
    <scope>NUCLEOTIDE SEQUENCE [LARGE SCALE GENOMIC DNA]</scope>
    <source>
        <strain evidence="3 4">SA4-48</strain>
    </source>
</reference>
<keyword evidence="3" id="KW-0540">Nuclease</keyword>
<dbReference type="Gene3D" id="3.40.1440.10">
    <property type="entry name" value="GIY-YIG endonuclease"/>
    <property type="match status" value="1"/>
</dbReference>
<dbReference type="OrthoDB" id="9797095at2"/>
<sequence length="82" mass="9480">MSWFVYVLRCADDTLYTGITTDKARRLAEHNKGTAAKYTRVRIPVEMVYSEDSPDRSAATKREMAIKKLSRIKKLQLIQTDQ</sequence>
<dbReference type="PANTHER" id="PTHR34477">
    <property type="entry name" value="UPF0213 PROTEIN YHBQ"/>
    <property type="match status" value="1"/>
</dbReference>
<dbReference type="Proteomes" id="UP000239007">
    <property type="component" value="Unassembled WGS sequence"/>
</dbReference>
<keyword evidence="3" id="KW-0255">Endonuclease</keyword>
<protein>
    <submittedName>
        <fullName evidence="3">Endonuclease</fullName>
    </submittedName>
</protein>
<dbReference type="InterPro" id="IPR035901">
    <property type="entry name" value="GIY-YIG_endonuc_sf"/>
</dbReference>
<keyword evidence="3" id="KW-0378">Hydrolase</keyword>
<comment type="caution">
    <text evidence="3">The sequence shown here is derived from an EMBL/GenBank/DDBJ whole genome shotgun (WGS) entry which is preliminary data.</text>
</comment>
<evidence type="ECO:0000313" key="4">
    <source>
        <dbReference type="Proteomes" id="UP000239007"/>
    </source>
</evidence>
<dbReference type="CDD" id="cd10456">
    <property type="entry name" value="GIY-YIG_UPF0213"/>
    <property type="match status" value="1"/>
</dbReference>
<feature type="domain" description="GIY-YIG" evidence="2">
    <location>
        <begin position="1"/>
        <end position="76"/>
    </location>
</feature>
<proteinExistence type="inferred from homology"/>
<dbReference type="GO" id="GO:0004519">
    <property type="term" value="F:endonuclease activity"/>
    <property type="evidence" value="ECO:0007669"/>
    <property type="project" value="UniProtKB-KW"/>
</dbReference>
<evidence type="ECO:0000259" key="2">
    <source>
        <dbReference type="PROSITE" id="PS50164"/>
    </source>
</evidence>
<dbReference type="PANTHER" id="PTHR34477:SF1">
    <property type="entry name" value="UPF0213 PROTEIN YHBQ"/>
    <property type="match status" value="1"/>
</dbReference>
<dbReference type="InterPro" id="IPR000305">
    <property type="entry name" value="GIY-YIG_endonuc"/>
</dbReference>
<keyword evidence="4" id="KW-1185">Reference proteome</keyword>
<organism evidence="3 4">
    <name type="scientific">Psychrosphaera saromensis</name>
    <dbReference type="NCBI Taxonomy" id="716813"/>
    <lineage>
        <taxon>Bacteria</taxon>
        <taxon>Pseudomonadati</taxon>
        <taxon>Pseudomonadota</taxon>
        <taxon>Gammaproteobacteria</taxon>
        <taxon>Alteromonadales</taxon>
        <taxon>Pseudoalteromonadaceae</taxon>
        <taxon>Psychrosphaera</taxon>
    </lineage>
</organism>